<reference evidence="2" key="1">
    <citation type="journal article" date="2014" name="Front. Microbiol.">
        <title>High frequency of phylogenetically diverse reductive dehalogenase-homologous genes in deep subseafloor sedimentary metagenomes.</title>
        <authorList>
            <person name="Kawai M."/>
            <person name="Futagami T."/>
            <person name="Toyoda A."/>
            <person name="Takaki Y."/>
            <person name="Nishi S."/>
            <person name="Hori S."/>
            <person name="Arai W."/>
            <person name="Tsubouchi T."/>
            <person name="Morono Y."/>
            <person name="Uchiyama I."/>
            <person name="Ito T."/>
            <person name="Fujiyama A."/>
            <person name="Inagaki F."/>
            <person name="Takami H."/>
        </authorList>
    </citation>
    <scope>NUCLEOTIDE SEQUENCE</scope>
    <source>
        <strain evidence="2">Expedition CK06-06</strain>
    </source>
</reference>
<feature type="compositionally biased region" description="Basic and acidic residues" evidence="1">
    <location>
        <begin position="35"/>
        <end position="49"/>
    </location>
</feature>
<organism evidence="2">
    <name type="scientific">marine sediment metagenome</name>
    <dbReference type="NCBI Taxonomy" id="412755"/>
    <lineage>
        <taxon>unclassified sequences</taxon>
        <taxon>metagenomes</taxon>
        <taxon>ecological metagenomes</taxon>
    </lineage>
</organism>
<name>X1SVS5_9ZZZZ</name>
<proteinExistence type="predicted"/>
<evidence type="ECO:0000313" key="2">
    <source>
        <dbReference type="EMBL" id="GAI79445.1"/>
    </source>
</evidence>
<sequence length="49" mass="5564">MRSQASNPQPISTDRRAETTAEQQGQAQTDPQCWRPEKPEDPEPDRTPT</sequence>
<feature type="compositionally biased region" description="Polar residues" evidence="1">
    <location>
        <begin position="1"/>
        <end position="12"/>
    </location>
</feature>
<accession>X1SVS5</accession>
<gene>
    <name evidence="2" type="ORF">S12H4_18845</name>
</gene>
<evidence type="ECO:0000256" key="1">
    <source>
        <dbReference type="SAM" id="MobiDB-lite"/>
    </source>
</evidence>
<dbReference type="EMBL" id="BARW01009355">
    <property type="protein sequence ID" value="GAI79445.1"/>
    <property type="molecule type" value="Genomic_DNA"/>
</dbReference>
<feature type="compositionally biased region" description="Low complexity" evidence="1">
    <location>
        <begin position="20"/>
        <end position="29"/>
    </location>
</feature>
<protein>
    <submittedName>
        <fullName evidence="2">Uncharacterized protein</fullName>
    </submittedName>
</protein>
<feature type="region of interest" description="Disordered" evidence="1">
    <location>
        <begin position="1"/>
        <end position="49"/>
    </location>
</feature>
<dbReference type="AlphaFoldDB" id="X1SVS5"/>
<comment type="caution">
    <text evidence="2">The sequence shown here is derived from an EMBL/GenBank/DDBJ whole genome shotgun (WGS) entry which is preliminary data.</text>
</comment>